<reference evidence="4 5" key="1">
    <citation type="submission" date="2019-02" db="EMBL/GenBank/DDBJ databases">
        <title>Draft Genome Sequence of the Prevotella sp. BCRC 81118, Isolated from Human Feces.</title>
        <authorList>
            <person name="Huang C.-H."/>
        </authorList>
    </citation>
    <scope>NUCLEOTIDE SEQUENCE [LARGE SCALE GENOMIC DNA]</scope>
    <source>
        <strain evidence="4 5">BCRC 81118</strain>
    </source>
</reference>
<protein>
    <submittedName>
        <fullName evidence="4">DUF4369 domain-containing protein</fullName>
    </submittedName>
</protein>
<dbReference type="PROSITE" id="PS51257">
    <property type="entry name" value="PROKAR_LIPOPROTEIN"/>
    <property type="match status" value="1"/>
</dbReference>
<dbReference type="GeneID" id="302993787"/>
<feature type="chain" id="PRO_5021246622" evidence="2">
    <location>
        <begin position="21"/>
        <end position="277"/>
    </location>
</feature>
<evidence type="ECO:0000313" key="4">
    <source>
        <dbReference type="EMBL" id="TFH84584.1"/>
    </source>
</evidence>
<feature type="domain" description="DUF4369" evidence="3">
    <location>
        <begin position="21"/>
        <end position="111"/>
    </location>
</feature>
<dbReference type="Proteomes" id="UP000297872">
    <property type="component" value="Unassembled WGS sequence"/>
</dbReference>
<dbReference type="OrthoDB" id="1080386at2"/>
<gene>
    <name evidence="4" type="ORF">EXN75_00555</name>
</gene>
<evidence type="ECO:0000256" key="1">
    <source>
        <dbReference type="SAM" id="MobiDB-lite"/>
    </source>
</evidence>
<keyword evidence="2" id="KW-0732">Signal</keyword>
<dbReference type="InterPro" id="IPR025380">
    <property type="entry name" value="DUF4369"/>
</dbReference>
<organism evidence="4 5">
    <name type="scientific">Segatella hominis</name>
    <dbReference type="NCBI Taxonomy" id="2518605"/>
    <lineage>
        <taxon>Bacteria</taxon>
        <taxon>Pseudomonadati</taxon>
        <taxon>Bacteroidota</taxon>
        <taxon>Bacteroidia</taxon>
        <taxon>Bacteroidales</taxon>
        <taxon>Prevotellaceae</taxon>
        <taxon>Segatella</taxon>
    </lineage>
</organism>
<sequence length="277" mass="31108">MNKILYAFITLLAMTSCANSYNIQGTSNVSTLDGRMLYLKILKNNDFKNIDSCDVVHGQFHFDGNLDSVRMANIFMDDEAVLPLVLESGDINVKLDDAQQIVSGTPLNDKLFKFFKKYQQLQNQQMELVHKHDQAIMNGSDMEMVTRKLNEEAIQLADQEDKLVTSFVTENFDNVLGPGVFFMVTMRNQYPMLSPWIEDIMSKATEHFKNDPYVKDYYQKAQENEQIMNGTRDAGQDASAMQAPQVDPNAAPAPTANDLAKPTIPENQAAEGNGFGN</sequence>
<dbReference type="RefSeq" id="WP_134842374.1">
    <property type="nucleotide sequence ID" value="NZ_SGVY01000001.1"/>
</dbReference>
<accession>A0A4Y8VVE7</accession>
<feature type="signal peptide" evidence="2">
    <location>
        <begin position="1"/>
        <end position="20"/>
    </location>
</feature>
<feature type="compositionally biased region" description="Low complexity" evidence="1">
    <location>
        <begin position="247"/>
        <end position="260"/>
    </location>
</feature>
<name>A0A4Y8VVE7_9BACT</name>
<proteinExistence type="predicted"/>
<evidence type="ECO:0000259" key="3">
    <source>
        <dbReference type="Pfam" id="PF14289"/>
    </source>
</evidence>
<evidence type="ECO:0000313" key="5">
    <source>
        <dbReference type="Proteomes" id="UP000297872"/>
    </source>
</evidence>
<feature type="region of interest" description="Disordered" evidence="1">
    <location>
        <begin position="230"/>
        <end position="277"/>
    </location>
</feature>
<comment type="caution">
    <text evidence="4">The sequence shown here is derived from an EMBL/GenBank/DDBJ whole genome shotgun (WGS) entry which is preliminary data.</text>
</comment>
<dbReference type="AlphaFoldDB" id="A0A4Y8VVE7"/>
<dbReference type="Pfam" id="PF14289">
    <property type="entry name" value="DUF4369"/>
    <property type="match status" value="1"/>
</dbReference>
<evidence type="ECO:0000256" key="2">
    <source>
        <dbReference type="SAM" id="SignalP"/>
    </source>
</evidence>
<dbReference type="EMBL" id="SGVY01000001">
    <property type="protein sequence ID" value="TFH84584.1"/>
    <property type="molecule type" value="Genomic_DNA"/>
</dbReference>
<keyword evidence="5" id="KW-1185">Reference proteome</keyword>